<dbReference type="Proteomes" id="UP000786811">
    <property type="component" value="Unassembled WGS sequence"/>
</dbReference>
<protein>
    <submittedName>
        <fullName evidence="1">Uncharacterized protein</fullName>
    </submittedName>
</protein>
<dbReference type="AlphaFoldDB" id="A0A8J2H8U6"/>
<proteinExistence type="predicted"/>
<evidence type="ECO:0000313" key="2">
    <source>
        <dbReference type="Proteomes" id="UP000786811"/>
    </source>
</evidence>
<dbReference type="EMBL" id="CAJNRD030001119">
    <property type="protein sequence ID" value="CAG5087048.1"/>
    <property type="molecule type" value="Genomic_DNA"/>
</dbReference>
<organism evidence="1 2">
    <name type="scientific">Cotesia congregata</name>
    <name type="common">Parasitoid wasp</name>
    <name type="synonym">Apanteles congregatus</name>
    <dbReference type="NCBI Taxonomy" id="51543"/>
    <lineage>
        <taxon>Eukaryota</taxon>
        <taxon>Metazoa</taxon>
        <taxon>Ecdysozoa</taxon>
        <taxon>Arthropoda</taxon>
        <taxon>Hexapoda</taxon>
        <taxon>Insecta</taxon>
        <taxon>Pterygota</taxon>
        <taxon>Neoptera</taxon>
        <taxon>Endopterygota</taxon>
        <taxon>Hymenoptera</taxon>
        <taxon>Apocrita</taxon>
        <taxon>Ichneumonoidea</taxon>
        <taxon>Braconidae</taxon>
        <taxon>Microgastrinae</taxon>
        <taxon>Cotesia</taxon>
    </lineage>
</organism>
<name>A0A8J2H8U6_COTCN</name>
<reference evidence="1" key="1">
    <citation type="submission" date="2021-04" db="EMBL/GenBank/DDBJ databases">
        <authorList>
            <person name="Chebbi M.A.C M."/>
        </authorList>
    </citation>
    <scope>NUCLEOTIDE SEQUENCE</scope>
</reference>
<accession>A0A8J2H8U6</accession>
<gene>
    <name evidence="1" type="ORF">HICCMSTLAB_LOCUS4406</name>
</gene>
<comment type="caution">
    <text evidence="1">The sequence shown here is derived from an EMBL/GenBank/DDBJ whole genome shotgun (WGS) entry which is preliminary data.</text>
</comment>
<keyword evidence="2" id="KW-1185">Reference proteome</keyword>
<sequence length="86" mass="10020">MAFQLVDIRYMMLCIHGKIKNYLNNEMKRGSGGLLRLNDKSDKHLPQRRRIRRQRSLPDTISESIIRITRSHDGFPLLAGCPQETL</sequence>
<evidence type="ECO:0000313" key="1">
    <source>
        <dbReference type="EMBL" id="CAG5087048.1"/>
    </source>
</evidence>